<accession>A0A0A2K5C6</accession>
<organism evidence="3 4">
    <name type="scientific">Penicillium expansum</name>
    <name type="common">Blue mold rot fungus</name>
    <dbReference type="NCBI Taxonomy" id="27334"/>
    <lineage>
        <taxon>Eukaryota</taxon>
        <taxon>Fungi</taxon>
        <taxon>Dikarya</taxon>
        <taxon>Ascomycota</taxon>
        <taxon>Pezizomycotina</taxon>
        <taxon>Eurotiomycetes</taxon>
        <taxon>Eurotiomycetidae</taxon>
        <taxon>Eurotiales</taxon>
        <taxon>Aspergillaceae</taxon>
        <taxon>Penicillium</taxon>
    </lineage>
</organism>
<dbReference type="RefSeq" id="XP_016603414.1">
    <property type="nucleotide sequence ID" value="XM_016741712.1"/>
</dbReference>
<keyword evidence="2" id="KW-0472">Membrane</keyword>
<evidence type="ECO:0000256" key="2">
    <source>
        <dbReference type="SAM" id="Phobius"/>
    </source>
</evidence>
<dbReference type="EMBL" id="JQFZ01000018">
    <property type="protein sequence ID" value="KGO62914.1"/>
    <property type="molecule type" value="Genomic_DNA"/>
</dbReference>
<dbReference type="GO" id="GO:0003700">
    <property type="term" value="F:DNA-binding transcription factor activity"/>
    <property type="evidence" value="ECO:0007669"/>
    <property type="project" value="InterPro"/>
</dbReference>
<dbReference type="HOGENOM" id="CLU_1098808_0_0_1"/>
<proteinExistence type="predicted"/>
<dbReference type="STRING" id="27334.A0A0A2K5C6"/>
<dbReference type="Proteomes" id="UP000030143">
    <property type="component" value="Unassembled WGS sequence"/>
</dbReference>
<evidence type="ECO:0000313" key="4">
    <source>
        <dbReference type="Proteomes" id="UP000030143"/>
    </source>
</evidence>
<sequence>MCELGLIRSQIYKHLYSVAAADRPLAEVAAAVAMLNQKLQQWKDSIPTEFQPESQRLSAFTKSTIAVTLIFLHLAYFHCLIAIHRVTAARGSRLAMDLVERNSVYTPPHPVVFMSESLCTKAATASIDLMKYMPKSNITLIGIMIYYPILASKTLSSAIVQNPRDTSRIYHIRLIMKVETFVSSLVLDTPNEGIDGLLKDCAEYRSLAEAAVREATQICQG</sequence>
<dbReference type="PANTHER" id="PTHR46910:SF25">
    <property type="entry name" value="ABC-TRANSPORTER-REGULATING TRANSCRIPTION FACTOR"/>
    <property type="match status" value="1"/>
</dbReference>
<gene>
    <name evidence="3" type="ORF">PEX2_044370</name>
</gene>
<comment type="caution">
    <text evidence="3">The sequence shown here is derived from an EMBL/GenBank/DDBJ whole genome shotgun (WGS) entry which is preliminary data.</text>
</comment>
<evidence type="ECO:0000313" key="3">
    <source>
        <dbReference type="EMBL" id="KGO62914.1"/>
    </source>
</evidence>
<dbReference type="VEuPathDB" id="FungiDB:PEXP_061850"/>
<name>A0A0A2K5C6_PENEN</name>
<protein>
    <submittedName>
        <fullName evidence="3">Uncharacterized protein</fullName>
    </submittedName>
</protein>
<evidence type="ECO:0000256" key="1">
    <source>
        <dbReference type="ARBA" id="ARBA00023242"/>
    </source>
</evidence>
<dbReference type="GeneID" id="27677131"/>
<dbReference type="InterPro" id="IPR050987">
    <property type="entry name" value="AtrR-like"/>
</dbReference>
<keyword evidence="4" id="KW-1185">Reference proteome</keyword>
<keyword evidence="1" id="KW-0539">Nucleus</keyword>
<dbReference type="AlphaFoldDB" id="A0A0A2K5C6"/>
<keyword evidence="2" id="KW-1133">Transmembrane helix</keyword>
<keyword evidence="2" id="KW-0812">Transmembrane</keyword>
<dbReference type="CDD" id="cd12148">
    <property type="entry name" value="fungal_TF_MHR"/>
    <property type="match status" value="1"/>
</dbReference>
<feature type="transmembrane region" description="Helical" evidence="2">
    <location>
        <begin position="64"/>
        <end position="83"/>
    </location>
</feature>
<dbReference type="PANTHER" id="PTHR46910">
    <property type="entry name" value="TRANSCRIPTION FACTOR PDR1"/>
    <property type="match status" value="1"/>
</dbReference>
<reference evidence="3 4" key="1">
    <citation type="journal article" date="2015" name="Mol. Plant Microbe Interact.">
        <title>Genome, transcriptome, and functional analyses of Penicillium expansum provide new insights into secondary metabolism and pathogenicity.</title>
        <authorList>
            <person name="Ballester A.R."/>
            <person name="Marcet-Houben M."/>
            <person name="Levin E."/>
            <person name="Sela N."/>
            <person name="Selma-Lazaro C."/>
            <person name="Carmona L."/>
            <person name="Wisniewski M."/>
            <person name="Droby S."/>
            <person name="Gonzalez-Candelas L."/>
            <person name="Gabaldon T."/>
        </authorList>
    </citation>
    <scope>NUCLEOTIDE SEQUENCE [LARGE SCALE GENOMIC DNA]</scope>
    <source>
        <strain evidence="3 4">MD-8</strain>
    </source>
</reference>